<organism evidence="2 3">
    <name type="scientific">Patellaria atrata CBS 101060</name>
    <dbReference type="NCBI Taxonomy" id="1346257"/>
    <lineage>
        <taxon>Eukaryota</taxon>
        <taxon>Fungi</taxon>
        <taxon>Dikarya</taxon>
        <taxon>Ascomycota</taxon>
        <taxon>Pezizomycotina</taxon>
        <taxon>Dothideomycetes</taxon>
        <taxon>Dothideomycetes incertae sedis</taxon>
        <taxon>Patellariales</taxon>
        <taxon>Patellariaceae</taxon>
        <taxon>Patellaria</taxon>
    </lineage>
</organism>
<dbReference type="EMBL" id="MU006094">
    <property type="protein sequence ID" value="KAF2839908.1"/>
    <property type="molecule type" value="Genomic_DNA"/>
</dbReference>
<evidence type="ECO:0000313" key="3">
    <source>
        <dbReference type="Proteomes" id="UP000799429"/>
    </source>
</evidence>
<keyword evidence="3" id="KW-1185">Reference proteome</keyword>
<comment type="caution">
    <text evidence="2">The sequence shown here is derived from an EMBL/GenBank/DDBJ whole genome shotgun (WGS) entry which is preliminary data.</text>
</comment>
<reference evidence="2" key="1">
    <citation type="journal article" date="2020" name="Stud. Mycol.">
        <title>101 Dothideomycetes genomes: a test case for predicting lifestyles and emergence of pathogens.</title>
        <authorList>
            <person name="Haridas S."/>
            <person name="Albert R."/>
            <person name="Binder M."/>
            <person name="Bloem J."/>
            <person name="Labutti K."/>
            <person name="Salamov A."/>
            <person name="Andreopoulos B."/>
            <person name="Baker S."/>
            <person name="Barry K."/>
            <person name="Bills G."/>
            <person name="Bluhm B."/>
            <person name="Cannon C."/>
            <person name="Castanera R."/>
            <person name="Culley D."/>
            <person name="Daum C."/>
            <person name="Ezra D."/>
            <person name="Gonzalez J."/>
            <person name="Henrissat B."/>
            <person name="Kuo A."/>
            <person name="Liang C."/>
            <person name="Lipzen A."/>
            <person name="Lutzoni F."/>
            <person name="Magnuson J."/>
            <person name="Mondo S."/>
            <person name="Nolan M."/>
            <person name="Ohm R."/>
            <person name="Pangilinan J."/>
            <person name="Park H.-J."/>
            <person name="Ramirez L."/>
            <person name="Alfaro M."/>
            <person name="Sun H."/>
            <person name="Tritt A."/>
            <person name="Yoshinaga Y."/>
            <person name="Zwiers L.-H."/>
            <person name="Turgeon B."/>
            <person name="Goodwin S."/>
            <person name="Spatafora J."/>
            <person name="Crous P."/>
            <person name="Grigoriev I."/>
        </authorList>
    </citation>
    <scope>NUCLEOTIDE SEQUENCE</scope>
    <source>
        <strain evidence="2">CBS 101060</strain>
    </source>
</reference>
<evidence type="ECO:0000313" key="2">
    <source>
        <dbReference type="EMBL" id="KAF2839908.1"/>
    </source>
</evidence>
<dbReference type="OrthoDB" id="3921986at2759"/>
<protein>
    <submittedName>
        <fullName evidence="2">Uncharacterized protein</fullName>
    </submittedName>
</protein>
<proteinExistence type="predicted"/>
<sequence length="210" mass="23076">MPSQKPSLHKRLNKKKKRRFGPLRGKCREYAELPGVELALFIAFEKLRNIDGILSDDLNKNELLDEMGSDIEMPCEERDDEMEGDEKNTLVGSKYLDLLLGSTGNGPVFPPLPDLDLDLICDIIIDIAPFVYAPRFLDCIAYIISVSVGFVERSTRGGSSRIVQSRRGLSVPKYSHLASSPGNSIRPVAELPPDSSATLIWGSASGTDSP</sequence>
<dbReference type="AlphaFoldDB" id="A0A9P4VQJ3"/>
<evidence type="ECO:0000256" key="1">
    <source>
        <dbReference type="SAM" id="MobiDB-lite"/>
    </source>
</evidence>
<dbReference type="Proteomes" id="UP000799429">
    <property type="component" value="Unassembled WGS sequence"/>
</dbReference>
<name>A0A9P4VQJ3_9PEZI</name>
<feature type="region of interest" description="Disordered" evidence="1">
    <location>
        <begin position="175"/>
        <end position="210"/>
    </location>
</feature>
<accession>A0A9P4VQJ3</accession>
<gene>
    <name evidence="2" type="ORF">M501DRAFT_991899</name>
</gene>